<protein>
    <submittedName>
        <fullName evidence="1">Uncharacterized protein</fullName>
    </submittedName>
</protein>
<sequence>MRLGELMIPGTHNSGAWTGVAPYLSNYVYNQDRNLYEQLVFGQRYFDVRVGISPEDNTFYKKSPKEIIVIDIHKFNVPANFQQAHHEKLLKVLEEKIGKYIIPRMYRGINMHGPKLNTLWKTGKSIIIAYADKETMEKNPPLWPPVRRFWGNKRTEKELLQYIIKVAGTTIPGNPMEVLMAEMTPNLVYILTNPLKSLGYLADLINKNITNWLCDNKLEKKVNIIASDFFLGNSLTELSMEVNDVKLSKMK</sequence>
<dbReference type="EMBL" id="JABFTP020000103">
    <property type="protein sequence ID" value="KAL3277122.1"/>
    <property type="molecule type" value="Genomic_DNA"/>
</dbReference>
<name>A0ABD2NFJ5_9CUCU</name>
<dbReference type="PANTHER" id="PTHR13593">
    <property type="match status" value="1"/>
</dbReference>
<dbReference type="Proteomes" id="UP001516400">
    <property type="component" value="Unassembled WGS sequence"/>
</dbReference>
<gene>
    <name evidence="1" type="ORF">HHI36_012478</name>
</gene>
<dbReference type="AlphaFoldDB" id="A0ABD2NFJ5"/>
<reference evidence="1 2" key="1">
    <citation type="journal article" date="2021" name="BMC Biol.">
        <title>Horizontally acquired antibacterial genes associated with adaptive radiation of ladybird beetles.</title>
        <authorList>
            <person name="Li H.S."/>
            <person name="Tang X.F."/>
            <person name="Huang Y.H."/>
            <person name="Xu Z.Y."/>
            <person name="Chen M.L."/>
            <person name="Du X.Y."/>
            <person name="Qiu B.Y."/>
            <person name="Chen P.T."/>
            <person name="Zhang W."/>
            <person name="Slipinski A."/>
            <person name="Escalona H.E."/>
            <person name="Waterhouse R.M."/>
            <person name="Zwick A."/>
            <person name="Pang H."/>
        </authorList>
    </citation>
    <scope>NUCLEOTIDE SEQUENCE [LARGE SCALE GENOMIC DNA]</scope>
    <source>
        <strain evidence="1">SYSU2018</strain>
    </source>
</reference>
<keyword evidence="2" id="KW-1185">Reference proteome</keyword>
<dbReference type="InterPro" id="IPR017946">
    <property type="entry name" value="PLC-like_Pdiesterase_TIM-brl"/>
</dbReference>
<proteinExistence type="predicted"/>
<dbReference type="InterPro" id="IPR051057">
    <property type="entry name" value="PI-PLC_domain"/>
</dbReference>
<evidence type="ECO:0000313" key="2">
    <source>
        <dbReference type="Proteomes" id="UP001516400"/>
    </source>
</evidence>
<dbReference type="SUPFAM" id="SSF51695">
    <property type="entry name" value="PLC-like phosphodiesterases"/>
    <property type="match status" value="1"/>
</dbReference>
<dbReference type="Gene3D" id="3.20.20.190">
    <property type="entry name" value="Phosphatidylinositol (PI) phosphodiesterase"/>
    <property type="match status" value="2"/>
</dbReference>
<comment type="caution">
    <text evidence="1">The sequence shown here is derived from an EMBL/GenBank/DDBJ whole genome shotgun (WGS) entry which is preliminary data.</text>
</comment>
<evidence type="ECO:0000313" key="1">
    <source>
        <dbReference type="EMBL" id="KAL3277122.1"/>
    </source>
</evidence>
<dbReference type="PANTHER" id="PTHR13593:SF103">
    <property type="entry name" value="RE10370P"/>
    <property type="match status" value="1"/>
</dbReference>
<organism evidence="1 2">
    <name type="scientific">Cryptolaemus montrouzieri</name>
    <dbReference type="NCBI Taxonomy" id="559131"/>
    <lineage>
        <taxon>Eukaryota</taxon>
        <taxon>Metazoa</taxon>
        <taxon>Ecdysozoa</taxon>
        <taxon>Arthropoda</taxon>
        <taxon>Hexapoda</taxon>
        <taxon>Insecta</taxon>
        <taxon>Pterygota</taxon>
        <taxon>Neoptera</taxon>
        <taxon>Endopterygota</taxon>
        <taxon>Coleoptera</taxon>
        <taxon>Polyphaga</taxon>
        <taxon>Cucujiformia</taxon>
        <taxon>Coccinelloidea</taxon>
        <taxon>Coccinellidae</taxon>
        <taxon>Scymninae</taxon>
        <taxon>Scymnini</taxon>
        <taxon>Cryptolaemus</taxon>
    </lineage>
</organism>
<accession>A0ABD2NFJ5</accession>